<dbReference type="PROSITE" id="PS51257">
    <property type="entry name" value="PROKAR_LIPOPROTEIN"/>
    <property type="match status" value="1"/>
</dbReference>
<sequence length="256" mass="29047">MLPKFTKKVLCFSLVFSLAACSNLPNNKTSMTSESITAKETLYLNTQNYESLISLYRNILKEKEDPMIRYKLANTYYDKGDSHSSSLYLAPLLSQDQKSEISKKAKELQIKNLIQLKKYDEAVAIANELLVLVPNNGIAYNLRGIAFAQLGNLNKARDDINKARELFINDVVAVNNLAMLSIINGDYRNAVSLLMPQYINGIRERRVIHNLVFALIKSGDIEYAKDIIRKEQLNTSPDDLVKALIKAEPIFKEVRR</sequence>
<dbReference type="SMART" id="SM00028">
    <property type="entry name" value="TPR"/>
    <property type="match status" value="1"/>
</dbReference>
<name>A0AAW8V478_PASMD</name>
<dbReference type="InterPro" id="IPR019734">
    <property type="entry name" value="TPR_rpt"/>
</dbReference>
<gene>
    <name evidence="2" type="ORF">NQF69_00620</name>
</gene>
<comment type="caution">
    <text evidence="2">The sequence shown here is derived from an EMBL/GenBank/DDBJ whole genome shotgun (WGS) entry which is preliminary data.</text>
</comment>
<dbReference type="Gene3D" id="1.25.40.10">
    <property type="entry name" value="Tetratricopeptide repeat domain"/>
    <property type="match status" value="1"/>
</dbReference>
<dbReference type="AlphaFoldDB" id="A0AAW8V478"/>
<dbReference type="Proteomes" id="UP001182304">
    <property type="component" value="Unassembled WGS sequence"/>
</dbReference>
<keyword evidence="1" id="KW-0732">Signal</keyword>
<organism evidence="2 3">
    <name type="scientific">Pasteurella multocida</name>
    <dbReference type="NCBI Taxonomy" id="747"/>
    <lineage>
        <taxon>Bacteria</taxon>
        <taxon>Pseudomonadati</taxon>
        <taxon>Pseudomonadota</taxon>
        <taxon>Gammaproteobacteria</taxon>
        <taxon>Pasteurellales</taxon>
        <taxon>Pasteurellaceae</taxon>
        <taxon>Pasteurella</taxon>
    </lineage>
</organism>
<evidence type="ECO:0000313" key="3">
    <source>
        <dbReference type="Proteomes" id="UP001182304"/>
    </source>
</evidence>
<protein>
    <submittedName>
        <fullName evidence="2">Tetratricopeptide repeat protein</fullName>
    </submittedName>
</protein>
<feature type="chain" id="PRO_5043420840" evidence="1">
    <location>
        <begin position="23"/>
        <end position="256"/>
    </location>
</feature>
<feature type="signal peptide" evidence="1">
    <location>
        <begin position="1"/>
        <end position="22"/>
    </location>
</feature>
<accession>A0AAW8V478</accession>
<reference evidence="2" key="1">
    <citation type="submission" date="2022-07" db="EMBL/GenBank/DDBJ databases">
        <title>Sequence of Pasteurella multocoda 17BRD-035.</title>
        <authorList>
            <person name="Roy Chowdhury P."/>
            <person name="Alhamami T."/>
            <person name="Trott D.J."/>
            <person name="Djordvevic S.P."/>
        </authorList>
    </citation>
    <scope>NUCLEOTIDE SEQUENCE</scope>
    <source>
        <strain evidence="2">17BRD-035</strain>
    </source>
</reference>
<evidence type="ECO:0000256" key="1">
    <source>
        <dbReference type="SAM" id="SignalP"/>
    </source>
</evidence>
<proteinExistence type="predicted"/>
<dbReference type="SUPFAM" id="SSF48452">
    <property type="entry name" value="TPR-like"/>
    <property type="match status" value="1"/>
</dbReference>
<dbReference type="EMBL" id="JANIEN010000001">
    <property type="protein sequence ID" value="MDT3451275.1"/>
    <property type="molecule type" value="Genomic_DNA"/>
</dbReference>
<dbReference type="RefSeq" id="WP_005752800.1">
    <property type="nucleotide sequence ID" value="NZ_CP017961.1"/>
</dbReference>
<evidence type="ECO:0000313" key="2">
    <source>
        <dbReference type="EMBL" id="MDT3451275.1"/>
    </source>
</evidence>
<dbReference type="InterPro" id="IPR011990">
    <property type="entry name" value="TPR-like_helical_dom_sf"/>
</dbReference>
<dbReference type="GeneID" id="77207727"/>